<dbReference type="EMBL" id="BMAV01001738">
    <property type="protein sequence ID" value="GFY40161.1"/>
    <property type="molecule type" value="Genomic_DNA"/>
</dbReference>
<name>A0A8X6WUD5_9ARAC</name>
<accession>A0A8X6WUD5</accession>
<feature type="domain" description="DUF5641" evidence="1">
    <location>
        <begin position="119"/>
        <end position="158"/>
    </location>
</feature>
<protein>
    <recommendedName>
        <fullName evidence="1">DUF5641 domain-containing protein</fullName>
    </recommendedName>
</protein>
<evidence type="ECO:0000259" key="1">
    <source>
        <dbReference type="Pfam" id="PF18701"/>
    </source>
</evidence>
<evidence type="ECO:0000313" key="2">
    <source>
        <dbReference type="EMBL" id="GFY40161.1"/>
    </source>
</evidence>
<comment type="caution">
    <text evidence="2">The sequence shown here is derived from an EMBL/GenBank/DDBJ whole genome shotgun (WGS) entry which is preliminary data.</text>
</comment>
<organism evidence="2 3">
    <name type="scientific">Trichonephila inaurata madagascariensis</name>
    <dbReference type="NCBI Taxonomy" id="2747483"/>
    <lineage>
        <taxon>Eukaryota</taxon>
        <taxon>Metazoa</taxon>
        <taxon>Ecdysozoa</taxon>
        <taxon>Arthropoda</taxon>
        <taxon>Chelicerata</taxon>
        <taxon>Arachnida</taxon>
        <taxon>Araneae</taxon>
        <taxon>Araneomorphae</taxon>
        <taxon>Entelegynae</taxon>
        <taxon>Araneoidea</taxon>
        <taxon>Nephilidae</taxon>
        <taxon>Trichonephila</taxon>
        <taxon>Trichonephila inaurata</taxon>
    </lineage>
</organism>
<dbReference type="OrthoDB" id="6433745at2759"/>
<dbReference type="Pfam" id="PF18701">
    <property type="entry name" value="DUF5641"/>
    <property type="match status" value="1"/>
</dbReference>
<keyword evidence="3" id="KW-1185">Reference proteome</keyword>
<evidence type="ECO:0000313" key="3">
    <source>
        <dbReference type="Proteomes" id="UP000886998"/>
    </source>
</evidence>
<reference evidence="2" key="1">
    <citation type="submission" date="2020-08" db="EMBL/GenBank/DDBJ databases">
        <title>Multicomponent nature underlies the extraordinary mechanical properties of spider dragline silk.</title>
        <authorList>
            <person name="Kono N."/>
            <person name="Nakamura H."/>
            <person name="Mori M."/>
            <person name="Yoshida Y."/>
            <person name="Ohtoshi R."/>
            <person name="Malay A.D."/>
            <person name="Moran D.A.P."/>
            <person name="Tomita M."/>
            <person name="Numata K."/>
            <person name="Arakawa K."/>
        </authorList>
    </citation>
    <scope>NUCLEOTIDE SEQUENCE</scope>
</reference>
<dbReference type="AlphaFoldDB" id="A0A8X6WUD5"/>
<dbReference type="InterPro" id="IPR040676">
    <property type="entry name" value="DUF5641"/>
</dbReference>
<dbReference type="Proteomes" id="UP000886998">
    <property type="component" value="Unassembled WGS sequence"/>
</dbReference>
<sequence length="184" mass="20992">MRKNFISLFTFITRSPISRKIDLECHLQSSHAGTRCSNRYSPVNFAYGAEKDHKELYRSVRCKRYPAKRIESIPAPLPEDRVWEALVLEDLLQDEAGQKIFIYSDNGNFNLLVLPKLDQLALGKITDMSPGKDGCTRIVKLKTTGGEIVHPVQRLFPLELNNDDPIIFSIRDPVPDKDIKNPEL</sequence>
<proteinExistence type="predicted"/>
<gene>
    <name evidence="2" type="ORF">TNIN_11791</name>
</gene>